<evidence type="ECO:0000313" key="1">
    <source>
        <dbReference type="EMBL" id="OOO08141.1"/>
    </source>
</evidence>
<dbReference type="OrthoDB" id="3434980at2759"/>
<comment type="caution">
    <text evidence="1">The sequence shown here is derived from an EMBL/GenBank/DDBJ whole genome shotgun (WGS) entry which is preliminary data.</text>
</comment>
<dbReference type="AlphaFoldDB" id="A0A1S9DGE1"/>
<dbReference type="EMBL" id="MKZY01000006">
    <property type="protein sequence ID" value="OOO08141.1"/>
    <property type="molecule type" value="Genomic_DNA"/>
</dbReference>
<accession>A0A1S9DGE1</accession>
<name>A0A1S9DGE1_ASPOZ</name>
<gene>
    <name evidence="1" type="ORF">OAory_01046410</name>
</gene>
<sequence>MSDRKVTEMCGEALIRFVDPGSFEEHQTEVMSIINDDTETDEFIMQPSFPPIICPPPLTKQAVNKLKALSGVQVVLPNDEE</sequence>
<reference evidence="1 2" key="1">
    <citation type="submission" date="2016-10" db="EMBL/GenBank/DDBJ databases">
        <title>Genome sequencing of Aspergillus oryzae BCC7051.</title>
        <authorList>
            <person name="Thammarongtham C."/>
            <person name="Vorapreeda T."/>
            <person name="Nookaew I."/>
            <person name="Srisuk T."/>
            <person name="Land M."/>
            <person name="Jeennor S."/>
            <person name="Laoteng K."/>
        </authorList>
    </citation>
    <scope>NUCLEOTIDE SEQUENCE [LARGE SCALE GENOMIC DNA]</scope>
    <source>
        <strain evidence="1 2">BCC7051</strain>
    </source>
</reference>
<evidence type="ECO:0000313" key="2">
    <source>
        <dbReference type="Proteomes" id="UP000190312"/>
    </source>
</evidence>
<dbReference type="Proteomes" id="UP000190312">
    <property type="component" value="Unassembled WGS sequence"/>
</dbReference>
<organism evidence="1 2">
    <name type="scientific">Aspergillus oryzae</name>
    <name type="common">Yellow koji mold</name>
    <dbReference type="NCBI Taxonomy" id="5062"/>
    <lineage>
        <taxon>Eukaryota</taxon>
        <taxon>Fungi</taxon>
        <taxon>Dikarya</taxon>
        <taxon>Ascomycota</taxon>
        <taxon>Pezizomycotina</taxon>
        <taxon>Eurotiomycetes</taxon>
        <taxon>Eurotiomycetidae</taxon>
        <taxon>Eurotiales</taxon>
        <taxon>Aspergillaceae</taxon>
        <taxon>Aspergillus</taxon>
        <taxon>Aspergillus subgen. Circumdati</taxon>
    </lineage>
</organism>
<proteinExistence type="predicted"/>
<protein>
    <submittedName>
        <fullName evidence="1">Uncharacterized protein</fullName>
    </submittedName>
</protein>